<feature type="region of interest" description="Disordered" evidence="5">
    <location>
        <begin position="26"/>
        <end position="101"/>
    </location>
</feature>
<dbReference type="GO" id="GO:0007059">
    <property type="term" value="P:chromosome segregation"/>
    <property type="evidence" value="ECO:0007669"/>
    <property type="project" value="TreeGrafter"/>
</dbReference>
<dbReference type="AlphaFoldDB" id="A0AAD4MGP2"/>
<reference evidence="8" key="1">
    <citation type="submission" date="2022-01" db="EMBL/GenBank/DDBJ databases">
        <title>Genome Sequence Resource for Two Populations of Ditylenchus destructor, the Migratory Endoparasitic Phytonematode.</title>
        <authorList>
            <person name="Zhang H."/>
            <person name="Lin R."/>
            <person name="Xie B."/>
        </authorList>
    </citation>
    <scope>NUCLEOTIDE SEQUENCE</scope>
    <source>
        <strain evidence="8">BazhouSP</strain>
    </source>
</reference>
<comment type="similarity">
    <text evidence="1">Belongs to the type IB topoisomerase family.</text>
</comment>
<comment type="caution">
    <text evidence="8">The sequence shown here is derived from an EMBL/GenBank/DDBJ whole genome shotgun (WGS) entry which is preliminary data.</text>
</comment>
<feature type="chain" id="PRO_5041904612" evidence="6">
    <location>
        <begin position="20"/>
        <end position="233"/>
    </location>
</feature>
<dbReference type="Pfam" id="PF02919">
    <property type="entry name" value="Topoisom_I_N"/>
    <property type="match status" value="1"/>
</dbReference>
<dbReference type="SUPFAM" id="SSF56741">
    <property type="entry name" value="Eukaryotic DNA topoisomerase I, N-terminal DNA-binding fragment"/>
    <property type="match status" value="1"/>
</dbReference>
<evidence type="ECO:0000313" key="8">
    <source>
        <dbReference type="EMBL" id="KAI1693323.1"/>
    </source>
</evidence>
<accession>A0AAD4MGP2</accession>
<keyword evidence="4" id="KW-0413">Isomerase</keyword>
<dbReference type="GO" id="GO:0005730">
    <property type="term" value="C:nucleolus"/>
    <property type="evidence" value="ECO:0007669"/>
    <property type="project" value="TreeGrafter"/>
</dbReference>
<dbReference type="InterPro" id="IPR008336">
    <property type="entry name" value="TopoI_DNA-bd_euk"/>
</dbReference>
<dbReference type="InterPro" id="IPR051062">
    <property type="entry name" value="Topoisomerase_IB"/>
</dbReference>
<evidence type="ECO:0000256" key="5">
    <source>
        <dbReference type="SAM" id="MobiDB-lite"/>
    </source>
</evidence>
<keyword evidence="6" id="KW-0732">Signal</keyword>
<organism evidence="8 9">
    <name type="scientific">Ditylenchus destructor</name>
    <dbReference type="NCBI Taxonomy" id="166010"/>
    <lineage>
        <taxon>Eukaryota</taxon>
        <taxon>Metazoa</taxon>
        <taxon>Ecdysozoa</taxon>
        <taxon>Nematoda</taxon>
        <taxon>Chromadorea</taxon>
        <taxon>Rhabditida</taxon>
        <taxon>Tylenchina</taxon>
        <taxon>Tylenchomorpha</taxon>
        <taxon>Sphaerularioidea</taxon>
        <taxon>Anguinidae</taxon>
        <taxon>Anguininae</taxon>
        <taxon>Ditylenchus</taxon>
    </lineage>
</organism>
<sequence>MYPVLSTVLSISTFSVTLAECLKKRAKKPPPVLEQAEPEEPKKKSKALESASKSSKQDLKIKIKVKKESCPEAPSSSKSVTVKKTKKEVKDELDSSASPTKRKKKVVEDEEVWRWWEEERKADGVKWKTLEHKGPLFAPPYVQMPSKVKFIYDGKEMTLSEPAEEVASFYAKMLEHEYTSKQVFNHNFFEDWRKVMTPQERETITDLTKKLETSVLNLQVFFVDAGIIQKWEG</sequence>
<dbReference type="PANTHER" id="PTHR10290:SF3">
    <property type="entry name" value="DNA TOPOISOMERASE 1"/>
    <property type="match status" value="1"/>
</dbReference>
<dbReference type="GO" id="GO:0006265">
    <property type="term" value="P:DNA topological change"/>
    <property type="evidence" value="ECO:0007669"/>
    <property type="project" value="InterPro"/>
</dbReference>
<evidence type="ECO:0000256" key="4">
    <source>
        <dbReference type="ARBA" id="ARBA00023235"/>
    </source>
</evidence>
<dbReference type="Gene3D" id="1.10.10.41">
    <property type="entry name" value="Yeast DNA topoisomerase - domain 1"/>
    <property type="match status" value="1"/>
</dbReference>
<name>A0AAD4MGP2_9BILA</name>
<dbReference type="Proteomes" id="UP001201812">
    <property type="component" value="Unassembled WGS sequence"/>
</dbReference>
<feature type="compositionally biased region" description="Basic and acidic residues" evidence="5">
    <location>
        <begin position="55"/>
        <end position="70"/>
    </location>
</feature>
<dbReference type="InterPro" id="IPR013034">
    <property type="entry name" value="DNA_topo_DNA_db_N_dom1"/>
</dbReference>
<dbReference type="PANTHER" id="PTHR10290">
    <property type="entry name" value="DNA TOPOISOMERASE I"/>
    <property type="match status" value="1"/>
</dbReference>
<keyword evidence="2" id="KW-0799">Topoisomerase</keyword>
<proteinExistence type="inferred from homology"/>
<feature type="signal peptide" evidence="6">
    <location>
        <begin position="1"/>
        <end position="19"/>
    </location>
</feature>
<keyword evidence="9" id="KW-1185">Reference proteome</keyword>
<evidence type="ECO:0000256" key="6">
    <source>
        <dbReference type="SAM" id="SignalP"/>
    </source>
</evidence>
<dbReference type="FunFam" id="1.10.10.41:FF:000001">
    <property type="entry name" value="DNA topoisomerase I"/>
    <property type="match status" value="1"/>
</dbReference>
<keyword evidence="3" id="KW-0238">DNA-binding</keyword>
<feature type="domain" description="DNA topoisomerase I DNA binding eukaryotic-type" evidence="7">
    <location>
        <begin position="125"/>
        <end position="209"/>
    </location>
</feature>
<protein>
    <submittedName>
        <fullName evidence="8">Eukaryotic DNA topoisomerase i, DNA binding domain-containing protein</fullName>
    </submittedName>
</protein>
<dbReference type="GO" id="GO:0005694">
    <property type="term" value="C:chromosome"/>
    <property type="evidence" value="ECO:0007669"/>
    <property type="project" value="InterPro"/>
</dbReference>
<gene>
    <name evidence="8" type="ORF">DdX_20726</name>
</gene>
<evidence type="ECO:0000256" key="2">
    <source>
        <dbReference type="ARBA" id="ARBA00023029"/>
    </source>
</evidence>
<dbReference type="GO" id="GO:0006260">
    <property type="term" value="P:DNA replication"/>
    <property type="evidence" value="ECO:0007669"/>
    <property type="project" value="TreeGrafter"/>
</dbReference>
<evidence type="ECO:0000313" key="9">
    <source>
        <dbReference type="Proteomes" id="UP001201812"/>
    </source>
</evidence>
<dbReference type="InterPro" id="IPR036202">
    <property type="entry name" value="TopoI_DNA-bd_euk_N_sf"/>
</dbReference>
<evidence type="ECO:0000256" key="3">
    <source>
        <dbReference type="ARBA" id="ARBA00023125"/>
    </source>
</evidence>
<evidence type="ECO:0000259" key="7">
    <source>
        <dbReference type="Pfam" id="PF02919"/>
    </source>
</evidence>
<dbReference type="EMBL" id="JAKKPZ010000645">
    <property type="protein sequence ID" value="KAI1693323.1"/>
    <property type="molecule type" value="Genomic_DNA"/>
</dbReference>
<evidence type="ECO:0000256" key="1">
    <source>
        <dbReference type="ARBA" id="ARBA00006645"/>
    </source>
</evidence>
<dbReference type="GO" id="GO:0003917">
    <property type="term" value="F:DNA topoisomerase type I (single strand cut, ATP-independent) activity"/>
    <property type="evidence" value="ECO:0007669"/>
    <property type="project" value="InterPro"/>
</dbReference>
<dbReference type="GO" id="GO:0003677">
    <property type="term" value="F:DNA binding"/>
    <property type="evidence" value="ECO:0007669"/>
    <property type="project" value="UniProtKB-KW"/>
</dbReference>